<reference evidence="1" key="1">
    <citation type="submission" date="2023-04" db="EMBL/GenBank/DDBJ databases">
        <title>Draft Genome sequencing of Naganishia species isolated from polar environments using Oxford Nanopore Technology.</title>
        <authorList>
            <person name="Leo P."/>
            <person name="Venkateswaran K."/>
        </authorList>
    </citation>
    <scope>NUCLEOTIDE SEQUENCE</scope>
    <source>
        <strain evidence="1">DBVPG 5303</strain>
    </source>
</reference>
<gene>
    <name evidence="1" type="ORF">QFC24_000706</name>
</gene>
<name>A0ACC2XTC4_9TREE</name>
<sequence length="567" mass="60213">MYLRTALACLVLSGTLTNAVPFGKRNNDHHHDYDYDHAKADCYGGGSDAGYTSTSSAVESTSTWSASYPSAPSPSVILLPDVVLNTTGPAPPVVENTTLPSPEANSTIINTSGGGDAVIVIPVNTTSLSPDNGDVSKEVTAPDNSTVVVGTIPNTPVSTDDRVLFRPGTYANSPTVQAENAAPVAFSFTGPTNYYAAISNPEDNPSFPETDGCSYTYQSVLGGGNGSVPAAGGLWALEGYVWLTPANIRQGTIGDCGMGSAIMSLASQGIGRQSWTYYLAKLIDSVTIVTSADGKPVKQLSFHFKYPGKEAIVLIDDTLPTLTSGACGTYLGFQPTPDAVCQNPSTGVYDPTNVFFVPLLEKAFAKYIDAFPELRSKQTADKGYTGYLGLEGIRPDIVLASFTGGQPGSVFRNLQSTAPIIAALIRCIREDVICAVDTYPTSLEGMGPKDEFGVVHLLGDSGWAASNSQWNQDVSYTVIDFDDLNSEGRSHLQEMIGLHAYGIDYLSTPFPGIVKLLNPWGCNPTYSDQSGYCSTYNGPQLEMSLRVFVSMLRAVYFVENPIALDAL</sequence>
<dbReference type="EMBL" id="JASBWV010000002">
    <property type="protein sequence ID" value="KAJ9127299.1"/>
    <property type="molecule type" value="Genomic_DNA"/>
</dbReference>
<proteinExistence type="predicted"/>
<keyword evidence="2" id="KW-1185">Reference proteome</keyword>
<accession>A0ACC2XTC4</accession>
<evidence type="ECO:0000313" key="1">
    <source>
        <dbReference type="EMBL" id="KAJ9127299.1"/>
    </source>
</evidence>
<dbReference type="Proteomes" id="UP001234202">
    <property type="component" value="Unassembled WGS sequence"/>
</dbReference>
<comment type="caution">
    <text evidence="1">The sequence shown here is derived from an EMBL/GenBank/DDBJ whole genome shotgun (WGS) entry which is preliminary data.</text>
</comment>
<organism evidence="1 2">
    <name type="scientific">Naganishia onofrii</name>
    <dbReference type="NCBI Taxonomy" id="1851511"/>
    <lineage>
        <taxon>Eukaryota</taxon>
        <taxon>Fungi</taxon>
        <taxon>Dikarya</taxon>
        <taxon>Basidiomycota</taxon>
        <taxon>Agaricomycotina</taxon>
        <taxon>Tremellomycetes</taxon>
        <taxon>Filobasidiales</taxon>
        <taxon>Filobasidiaceae</taxon>
        <taxon>Naganishia</taxon>
    </lineage>
</organism>
<evidence type="ECO:0000313" key="2">
    <source>
        <dbReference type="Proteomes" id="UP001234202"/>
    </source>
</evidence>
<protein>
    <submittedName>
        <fullName evidence="1">Uncharacterized protein</fullName>
    </submittedName>
</protein>